<feature type="domain" description="HTH lacI-type" evidence="5">
    <location>
        <begin position="2"/>
        <end position="56"/>
    </location>
</feature>
<dbReference type="Gene3D" id="3.40.50.2300">
    <property type="match status" value="2"/>
</dbReference>
<keyword evidence="1" id="KW-0678">Repressor</keyword>
<dbReference type="RefSeq" id="WP_028600338.1">
    <property type="nucleotide sequence ID" value="NZ_BIMM01000038.1"/>
</dbReference>
<dbReference type="Gene3D" id="1.10.260.40">
    <property type="entry name" value="lambda repressor-like DNA-binding domains"/>
    <property type="match status" value="1"/>
</dbReference>
<evidence type="ECO:0000256" key="2">
    <source>
        <dbReference type="ARBA" id="ARBA00023015"/>
    </source>
</evidence>
<dbReference type="CDD" id="cd06291">
    <property type="entry name" value="PBP1_Qymf-like"/>
    <property type="match status" value="1"/>
</dbReference>
<dbReference type="InterPro" id="IPR010982">
    <property type="entry name" value="Lambda_DNA-bd_dom_sf"/>
</dbReference>
<dbReference type="InterPro" id="IPR000843">
    <property type="entry name" value="HTH_LacI"/>
</dbReference>
<keyword evidence="7" id="KW-1185">Reference proteome</keyword>
<dbReference type="GO" id="GO:0003700">
    <property type="term" value="F:DNA-binding transcription factor activity"/>
    <property type="evidence" value="ECO:0007669"/>
    <property type="project" value="TreeGrafter"/>
</dbReference>
<dbReference type="PRINTS" id="PR00036">
    <property type="entry name" value="HTHLACI"/>
</dbReference>
<keyword evidence="2" id="KW-0805">Transcription regulation</keyword>
<sequence length="325" mass="35740">MATIHDVAARAGVSVTTVSRVMNDRGYISEATRAKVRRAMDELGYEPSEIARSLLRKQSHVFGLIVPTTAHPFFGELTHHVEAAACERGYKLMLCHSGFDASKERELLGLLARNRVDGIILGSHELDVEEYRKLKAPMASFDRRLSPDIPWFTSDNEQGGRLAAEHLIERGCSRLIMVSGRYKPDMFTAGRASGFLQAARAAGVQADIVETVGDALDETGYPKLMARVLKQHPRADGLFFTSDLMAAYALRACAEAGWRVPERIKLVGYDDSGVSRWLQPGLTTIRQPLADMAALAVDCLVRQLEGIPLEPARPLPVTLVQRGTT</sequence>
<dbReference type="AlphaFoldDB" id="A0A2N5N2K3"/>
<dbReference type="PROSITE" id="PS50932">
    <property type="entry name" value="HTH_LACI_2"/>
    <property type="match status" value="1"/>
</dbReference>
<dbReference type="PANTHER" id="PTHR30146:SF95">
    <property type="entry name" value="RIBOSE OPERON REPRESSOR"/>
    <property type="match status" value="1"/>
</dbReference>
<keyword evidence="3" id="KW-0238">DNA-binding</keyword>
<gene>
    <name evidence="6" type="ORF">B8V81_2991</name>
</gene>
<dbReference type="EMBL" id="NFEZ01000004">
    <property type="protein sequence ID" value="PLT44560.1"/>
    <property type="molecule type" value="Genomic_DNA"/>
</dbReference>
<name>A0A2N5N2K3_9BACL</name>
<dbReference type="Proteomes" id="UP000234789">
    <property type="component" value="Unassembled WGS sequence"/>
</dbReference>
<evidence type="ECO:0000313" key="6">
    <source>
        <dbReference type="EMBL" id="PLT44560.1"/>
    </source>
</evidence>
<reference evidence="6 7" key="1">
    <citation type="submission" date="2017-05" db="EMBL/GenBank/DDBJ databases">
        <title>Functional genome analysis of Paenibacillus pasadenensis strain R16: insights on endophytic life style and antifungal activity.</title>
        <authorList>
            <person name="Passera A."/>
            <person name="Marcolungo L."/>
            <person name="Casati P."/>
            <person name="Brasca M."/>
            <person name="Quaglino F."/>
            <person name="Delledonne M."/>
        </authorList>
    </citation>
    <scope>NUCLEOTIDE SEQUENCE [LARGE SCALE GENOMIC DNA]</scope>
    <source>
        <strain evidence="6 7">R16</strain>
    </source>
</reference>
<dbReference type="Pfam" id="PF00356">
    <property type="entry name" value="LacI"/>
    <property type="match status" value="1"/>
</dbReference>
<dbReference type="CDD" id="cd01392">
    <property type="entry name" value="HTH_LacI"/>
    <property type="match status" value="1"/>
</dbReference>
<comment type="caution">
    <text evidence="6">The sequence shown here is derived from an EMBL/GenBank/DDBJ whole genome shotgun (WGS) entry which is preliminary data.</text>
</comment>
<evidence type="ECO:0000256" key="3">
    <source>
        <dbReference type="ARBA" id="ARBA00023125"/>
    </source>
</evidence>
<evidence type="ECO:0000256" key="4">
    <source>
        <dbReference type="ARBA" id="ARBA00023163"/>
    </source>
</evidence>
<organism evidence="6 7">
    <name type="scientific">Paenibacillus pasadenensis</name>
    <dbReference type="NCBI Taxonomy" id="217090"/>
    <lineage>
        <taxon>Bacteria</taxon>
        <taxon>Bacillati</taxon>
        <taxon>Bacillota</taxon>
        <taxon>Bacilli</taxon>
        <taxon>Bacillales</taxon>
        <taxon>Paenibacillaceae</taxon>
        <taxon>Paenibacillus</taxon>
    </lineage>
</organism>
<evidence type="ECO:0000256" key="1">
    <source>
        <dbReference type="ARBA" id="ARBA00022491"/>
    </source>
</evidence>
<dbReference type="InterPro" id="IPR046335">
    <property type="entry name" value="LacI/GalR-like_sensor"/>
</dbReference>
<dbReference type="Pfam" id="PF13377">
    <property type="entry name" value="Peripla_BP_3"/>
    <property type="match status" value="1"/>
</dbReference>
<dbReference type="SUPFAM" id="SSF53822">
    <property type="entry name" value="Periplasmic binding protein-like I"/>
    <property type="match status" value="1"/>
</dbReference>
<dbReference type="SUPFAM" id="SSF47413">
    <property type="entry name" value="lambda repressor-like DNA-binding domains"/>
    <property type="match status" value="1"/>
</dbReference>
<protein>
    <submittedName>
        <fullName evidence="6">Sucrose operon repressor ScrR, LacI family</fullName>
    </submittedName>
</protein>
<evidence type="ECO:0000313" key="7">
    <source>
        <dbReference type="Proteomes" id="UP000234789"/>
    </source>
</evidence>
<dbReference type="PROSITE" id="PS00356">
    <property type="entry name" value="HTH_LACI_1"/>
    <property type="match status" value="1"/>
</dbReference>
<accession>A0A2N5N2K3</accession>
<dbReference type="GO" id="GO:0000976">
    <property type="term" value="F:transcription cis-regulatory region binding"/>
    <property type="evidence" value="ECO:0007669"/>
    <property type="project" value="TreeGrafter"/>
</dbReference>
<dbReference type="OrthoDB" id="9796186at2"/>
<proteinExistence type="predicted"/>
<dbReference type="InterPro" id="IPR028082">
    <property type="entry name" value="Peripla_BP_I"/>
</dbReference>
<dbReference type="SMART" id="SM00354">
    <property type="entry name" value="HTH_LACI"/>
    <property type="match status" value="1"/>
</dbReference>
<keyword evidence="4" id="KW-0804">Transcription</keyword>
<evidence type="ECO:0000259" key="5">
    <source>
        <dbReference type="PROSITE" id="PS50932"/>
    </source>
</evidence>
<dbReference type="PANTHER" id="PTHR30146">
    <property type="entry name" value="LACI-RELATED TRANSCRIPTIONAL REPRESSOR"/>
    <property type="match status" value="1"/>
</dbReference>